<dbReference type="OrthoDB" id="65624at2"/>
<evidence type="ECO:0000313" key="2">
    <source>
        <dbReference type="EMBL" id="REE99939.1"/>
    </source>
</evidence>
<proteinExistence type="predicted"/>
<feature type="domain" description="Methyltransferase type 11" evidence="1">
    <location>
        <begin position="41"/>
        <end position="134"/>
    </location>
</feature>
<dbReference type="InterPro" id="IPR052356">
    <property type="entry name" value="Thiol_S-MT"/>
</dbReference>
<evidence type="ECO:0000259" key="1">
    <source>
        <dbReference type="Pfam" id="PF08241"/>
    </source>
</evidence>
<protein>
    <submittedName>
        <fullName evidence="2">Methyltransferase family protein</fullName>
    </submittedName>
</protein>
<keyword evidence="3" id="KW-1185">Reference proteome</keyword>
<dbReference type="SUPFAM" id="SSF53335">
    <property type="entry name" value="S-adenosyl-L-methionine-dependent methyltransferases"/>
    <property type="match status" value="1"/>
</dbReference>
<dbReference type="PANTHER" id="PTHR45036:SF1">
    <property type="entry name" value="METHYLTRANSFERASE LIKE 7A"/>
    <property type="match status" value="1"/>
</dbReference>
<dbReference type="Gene3D" id="3.40.50.150">
    <property type="entry name" value="Vaccinia Virus protein VP39"/>
    <property type="match status" value="1"/>
</dbReference>
<dbReference type="CDD" id="cd02440">
    <property type="entry name" value="AdoMet_MTases"/>
    <property type="match status" value="1"/>
</dbReference>
<dbReference type="GO" id="GO:0008757">
    <property type="term" value="F:S-adenosylmethionine-dependent methyltransferase activity"/>
    <property type="evidence" value="ECO:0007669"/>
    <property type="project" value="InterPro"/>
</dbReference>
<dbReference type="GO" id="GO:0032259">
    <property type="term" value="P:methylation"/>
    <property type="evidence" value="ECO:0007669"/>
    <property type="project" value="UniProtKB-KW"/>
</dbReference>
<name>A0A3D9SVE7_9ACTN</name>
<dbReference type="Pfam" id="PF08241">
    <property type="entry name" value="Methyltransf_11"/>
    <property type="match status" value="1"/>
</dbReference>
<evidence type="ECO:0000313" key="3">
    <source>
        <dbReference type="Proteomes" id="UP000256661"/>
    </source>
</evidence>
<dbReference type="Proteomes" id="UP000256661">
    <property type="component" value="Unassembled WGS sequence"/>
</dbReference>
<dbReference type="InterPro" id="IPR013216">
    <property type="entry name" value="Methyltransf_11"/>
</dbReference>
<accession>A0A3D9SVE7</accession>
<gene>
    <name evidence="2" type="ORF">DFJ69_5457</name>
</gene>
<dbReference type="EMBL" id="QTTT01000001">
    <property type="protein sequence ID" value="REE99939.1"/>
    <property type="molecule type" value="Genomic_DNA"/>
</dbReference>
<dbReference type="AlphaFoldDB" id="A0A3D9SVE7"/>
<organism evidence="2 3">
    <name type="scientific">Thermomonospora umbrina</name>
    <dbReference type="NCBI Taxonomy" id="111806"/>
    <lineage>
        <taxon>Bacteria</taxon>
        <taxon>Bacillati</taxon>
        <taxon>Actinomycetota</taxon>
        <taxon>Actinomycetes</taxon>
        <taxon>Streptosporangiales</taxon>
        <taxon>Thermomonosporaceae</taxon>
        <taxon>Thermomonospora</taxon>
    </lineage>
</organism>
<reference evidence="2 3" key="1">
    <citation type="submission" date="2018-08" db="EMBL/GenBank/DDBJ databases">
        <title>Sequencing the genomes of 1000 actinobacteria strains.</title>
        <authorList>
            <person name="Klenk H.-P."/>
        </authorList>
    </citation>
    <scope>NUCLEOTIDE SEQUENCE [LARGE SCALE GENOMIC DNA]</scope>
    <source>
        <strain evidence="2 3">DSM 43927</strain>
    </source>
</reference>
<dbReference type="PANTHER" id="PTHR45036">
    <property type="entry name" value="METHYLTRANSFERASE LIKE 7B"/>
    <property type="match status" value="1"/>
</dbReference>
<dbReference type="RefSeq" id="WP_116025156.1">
    <property type="nucleotide sequence ID" value="NZ_QTTT01000001.1"/>
</dbReference>
<keyword evidence="2" id="KW-0808">Transferase</keyword>
<comment type="caution">
    <text evidence="2">The sequence shown here is derived from an EMBL/GenBank/DDBJ whole genome shotgun (WGS) entry which is preliminary data.</text>
</comment>
<sequence length="214" mass="22646">MAGHRHPLFARFYARTSTLMERRLAAHRRSLLDGLTGRVIEVGAGPGANFAHYPPEVTGVLAVEPEPHLRGLAQTAARHAPVPVEVIDGIAERLPADDASCDAAVASLVLCSVTDPAAALAEMRRVLKPGGRLRFFEHVAAEAPARRRVQKSLDATVWPLLGGGCHAGRDTAGAIERAGFTLTHLERLGRADTGMPFPAAPQIIGTATAPGERP</sequence>
<dbReference type="InterPro" id="IPR029063">
    <property type="entry name" value="SAM-dependent_MTases_sf"/>
</dbReference>
<keyword evidence="2" id="KW-0489">Methyltransferase</keyword>